<dbReference type="EMBL" id="FNZH01000004">
    <property type="protein sequence ID" value="SEJ50731.1"/>
    <property type="molecule type" value="Genomic_DNA"/>
</dbReference>
<evidence type="ECO:0000259" key="1">
    <source>
        <dbReference type="Pfam" id="PF00685"/>
    </source>
</evidence>
<evidence type="ECO:0000313" key="2">
    <source>
        <dbReference type="EMBL" id="SEJ50731.1"/>
    </source>
</evidence>
<keyword evidence="3" id="KW-1185">Reference proteome</keyword>
<dbReference type="Pfam" id="PF00685">
    <property type="entry name" value="Sulfotransfer_1"/>
    <property type="match status" value="1"/>
</dbReference>
<protein>
    <submittedName>
        <fullName evidence="2">Sulfotransferase domain-containing protein</fullName>
    </submittedName>
</protein>
<accession>A0A1H6ZBB5</accession>
<dbReference type="RefSeq" id="WP_092175794.1">
    <property type="nucleotide sequence ID" value="NZ_FNZH01000004.1"/>
</dbReference>
<dbReference type="SUPFAM" id="SSF52540">
    <property type="entry name" value="P-loop containing nucleoside triphosphate hydrolases"/>
    <property type="match status" value="1"/>
</dbReference>
<proteinExistence type="predicted"/>
<keyword evidence="2" id="KW-0808">Transferase</keyword>
<name>A0A1H6ZBB5_9BACT</name>
<feature type="domain" description="Sulfotransferase" evidence="1">
    <location>
        <begin position="50"/>
        <end position="202"/>
    </location>
</feature>
<dbReference type="Gene3D" id="3.40.50.300">
    <property type="entry name" value="P-loop containing nucleotide triphosphate hydrolases"/>
    <property type="match status" value="1"/>
</dbReference>
<dbReference type="GO" id="GO:0008146">
    <property type="term" value="F:sulfotransferase activity"/>
    <property type="evidence" value="ECO:0007669"/>
    <property type="project" value="InterPro"/>
</dbReference>
<dbReference type="Proteomes" id="UP000199403">
    <property type="component" value="Unassembled WGS sequence"/>
</dbReference>
<evidence type="ECO:0000313" key="3">
    <source>
        <dbReference type="Proteomes" id="UP000199403"/>
    </source>
</evidence>
<gene>
    <name evidence="2" type="ORF">SAMN05192553_104362</name>
</gene>
<reference evidence="3" key="1">
    <citation type="submission" date="2016-10" db="EMBL/GenBank/DDBJ databases">
        <authorList>
            <person name="Varghese N."/>
            <person name="Submissions S."/>
        </authorList>
    </citation>
    <scope>NUCLEOTIDE SEQUENCE [LARGE SCALE GENOMIC DNA]</scope>
    <source>
        <strain evidence="3">IBRC-M 10761</strain>
    </source>
</reference>
<dbReference type="AlphaFoldDB" id="A0A1H6ZBB5"/>
<sequence>MIEFKIHSIWTRNRLTIKSSIASKIVLTKFVRANLLVPYFSENFRFKHNPIFLVRHPIDTYLSQIRAFGKLGEIPVQGQFPIPKCINNDRFIEHSPFINQLETKLEVMIAYWCLNNCITYRNLDTTEICLVFYLDLLLKPREEIKRILQFIGFQEYENLIDTIDFRRPSSTNFDGSFVQSSEDHLWKNFQKLDIKTKDKVQKIFDYFGFKVFSAYSPFPLTRDF</sequence>
<dbReference type="OrthoDB" id="981509at2"/>
<dbReference type="InterPro" id="IPR000863">
    <property type="entry name" value="Sulfotransferase_dom"/>
</dbReference>
<organism evidence="2 3">
    <name type="scientific">Cyclobacterium xiamenense</name>
    <dbReference type="NCBI Taxonomy" id="1297121"/>
    <lineage>
        <taxon>Bacteria</taxon>
        <taxon>Pseudomonadati</taxon>
        <taxon>Bacteroidota</taxon>
        <taxon>Cytophagia</taxon>
        <taxon>Cytophagales</taxon>
        <taxon>Cyclobacteriaceae</taxon>
        <taxon>Cyclobacterium</taxon>
    </lineage>
</organism>
<dbReference type="InterPro" id="IPR027417">
    <property type="entry name" value="P-loop_NTPase"/>
</dbReference>